<keyword evidence="3" id="KW-1185">Reference proteome</keyword>
<protein>
    <submittedName>
        <fullName evidence="1">Uncharacterized protein</fullName>
    </submittedName>
</protein>
<evidence type="ECO:0000313" key="4">
    <source>
        <dbReference type="Proteomes" id="UP000198431"/>
    </source>
</evidence>
<gene>
    <name evidence="1" type="ORF">B0A72_09340</name>
    <name evidence="2" type="ORF">SAMN05444387_3644</name>
</gene>
<reference evidence="2 3" key="2">
    <citation type="submission" date="2016-11" db="EMBL/GenBank/DDBJ databases">
        <authorList>
            <person name="Varghese N."/>
            <person name="Submissions S."/>
        </authorList>
    </citation>
    <scope>NUCLEOTIDE SEQUENCE [LARGE SCALE GENOMIC DNA]</scope>
    <source>
        <strain evidence="2 3">DSM 6368</strain>
    </source>
</reference>
<dbReference type="EMBL" id="FRBX01000005">
    <property type="protein sequence ID" value="SHM97457.1"/>
    <property type="molecule type" value="Genomic_DNA"/>
</dbReference>
<dbReference type="Proteomes" id="UP000184216">
    <property type="component" value="Unassembled WGS sequence"/>
</dbReference>
<dbReference type="EMBL" id="MUHB01000007">
    <property type="protein sequence ID" value="OXB06187.1"/>
    <property type="molecule type" value="Genomic_DNA"/>
</dbReference>
<name>A0AB36P4M1_9FLAO</name>
<evidence type="ECO:0000313" key="1">
    <source>
        <dbReference type="EMBL" id="OXB06187.1"/>
    </source>
</evidence>
<reference evidence="1 4" key="1">
    <citation type="submission" date="2016-11" db="EMBL/GenBank/DDBJ databases">
        <title>Whole genomes of Flavobacteriaceae.</title>
        <authorList>
            <person name="Stine C."/>
            <person name="Li C."/>
            <person name="Tadesse D."/>
        </authorList>
    </citation>
    <scope>NUCLEOTIDE SEQUENCE [LARGE SCALE GENOMIC DNA]</scope>
    <source>
        <strain evidence="1 4">ATCC 19366</strain>
    </source>
</reference>
<comment type="caution">
    <text evidence="1">The sequence shown here is derived from an EMBL/GenBank/DDBJ whole genome shotgun (WGS) entry which is preliminary data.</text>
</comment>
<evidence type="ECO:0000313" key="3">
    <source>
        <dbReference type="Proteomes" id="UP000184216"/>
    </source>
</evidence>
<accession>A0AB36P4M1</accession>
<dbReference type="Proteomes" id="UP000198431">
    <property type="component" value="Unassembled WGS sequence"/>
</dbReference>
<evidence type="ECO:0000313" key="2">
    <source>
        <dbReference type="EMBL" id="SHM97457.1"/>
    </source>
</evidence>
<dbReference type="RefSeq" id="WP_042563857.1">
    <property type="nucleotide sequence ID" value="NZ_FRBX01000005.1"/>
</dbReference>
<dbReference type="AlphaFoldDB" id="A0AB36P4M1"/>
<proteinExistence type="predicted"/>
<sequence>MKRTYDTGIDTNKIELAVNVGTVGTAYTSVYLSRSGGQNSKIDESNEDSGSIKNTIIGEAKQVRAGYLIIRTTVDFSNIDKEKWQSEAEKIIVKYYLDGGFSGNQVYNYDTDDVDIVLNGKVVVITKPIELT</sequence>
<organism evidence="1 4">
    <name type="scientific">Flavobacterium pectinovorum</name>
    <dbReference type="NCBI Taxonomy" id="29533"/>
    <lineage>
        <taxon>Bacteria</taxon>
        <taxon>Pseudomonadati</taxon>
        <taxon>Bacteroidota</taxon>
        <taxon>Flavobacteriia</taxon>
        <taxon>Flavobacteriales</taxon>
        <taxon>Flavobacteriaceae</taxon>
        <taxon>Flavobacterium</taxon>
    </lineage>
</organism>